<evidence type="ECO:0000313" key="2">
    <source>
        <dbReference type="Proteomes" id="UP000663828"/>
    </source>
</evidence>
<proteinExistence type="predicted"/>
<gene>
    <name evidence="1" type="ORF">XAT740_LOCUS43134</name>
</gene>
<comment type="caution">
    <text evidence="1">The sequence shown here is derived from an EMBL/GenBank/DDBJ whole genome shotgun (WGS) entry which is preliminary data.</text>
</comment>
<protein>
    <submittedName>
        <fullName evidence="1">Uncharacterized protein</fullName>
    </submittedName>
</protein>
<accession>A0A815X8B8</accession>
<dbReference type="AlphaFoldDB" id="A0A815X8B8"/>
<organism evidence="1 2">
    <name type="scientific">Adineta ricciae</name>
    <name type="common">Rotifer</name>
    <dbReference type="NCBI Taxonomy" id="249248"/>
    <lineage>
        <taxon>Eukaryota</taxon>
        <taxon>Metazoa</taxon>
        <taxon>Spiralia</taxon>
        <taxon>Gnathifera</taxon>
        <taxon>Rotifera</taxon>
        <taxon>Eurotatoria</taxon>
        <taxon>Bdelloidea</taxon>
        <taxon>Adinetida</taxon>
        <taxon>Adinetidae</taxon>
        <taxon>Adineta</taxon>
    </lineage>
</organism>
<dbReference type="EMBL" id="CAJNOR010005265">
    <property type="protein sequence ID" value="CAF1554287.1"/>
    <property type="molecule type" value="Genomic_DNA"/>
</dbReference>
<sequence length="121" mass="14398">MRLAKEYFNVQPVYSHTISTKRDQIEWRLRQGFIETERFQSLPLGTHSISKVELEGLKKTMHKCPKCCWVACGNVQWRCDCGHQWHTFDTHGQCPNCKKNWADTQCPSCHQWSPHNDWYRC</sequence>
<evidence type="ECO:0000313" key="1">
    <source>
        <dbReference type="EMBL" id="CAF1554287.1"/>
    </source>
</evidence>
<reference evidence="1" key="1">
    <citation type="submission" date="2021-02" db="EMBL/GenBank/DDBJ databases">
        <authorList>
            <person name="Nowell W R."/>
        </authorList>
    </citation>
    <scope>NUCLEOTIDE SEQUENCE</scope>
</reference>
<dbReference type="Proteomes" id="UP000663828">
    <property type="component" value="Unassembled WGS sequence"/>
</dbReference>
<keyword evidence="2" id="KW-1185">Reference proteome</keyword>
<name>A0A815X8B8_ADIRI</name>